<dbReference type="InterPro" id="IPR023393">
    <property type="entry name" value="START-like_dom_sf"/>
</dbReference>
<evidence type="ECO:0000313" key="2">
    <source>
        <dbReference type="EMBL" id="KAK3004197.1"/>
    </source>
</evidence>
<comment type="caution">
    <text evidence="2">The sequence shown here is derived from an EMBL/GenBank/DDBJ whole genome shotgun (WGS) entry which is preliminary data.</text>
</comment>
<feature type="non-terminal residue" evidence="2">
    <location>
        <position position="1"/>
    </location>
</feature>
<dbReference type="GO" id="GO:0006952">
    <property type="term" value="P:defense response"/>
    <property type="evidence" value="ECO:0007669"/>
    <property type="project" value="InterPro"/>
</dbReference>
<dbReference type="Gene3D" id="3.30.530.20">
    <property type="match status" value="1"/>
</dbReference>
<dbReference type="AlphaFoldDB" id="A0AA88V8W8"/>
<dbReference type="Pfam" id="PF00407">
    <property type="entry name" value="Bet_v_1"/>
    <property type="match status" value="2"/>
</dbReference>
<organism evidence="2 3">
    <name type="scientific">Escallonia herrerae</name>
    <dbReference type="NCBI Taxonomy" id="1293975"/>
    <lineage>
        <taxon>Eukaryota</taxon>
        <taxon>Viridiplantae</taxon>
        <taxon>Streptophyta</taxon>
        <taxon>Embryophyta</taxon>
        <taxon>Tracheophyta</taxon>
        <taxon>Spermatophyta</taxon>
        <taxon>Magnoliopsida</taxon>
        <taxon>eudicotyledons</taxon>
        <taxon>Gunneridae</taxon>
        <taxon>Pentapetalae</taxon>
        <taxon>asterids</taxon>
        <taxon>campanulids</taxon>
        <taxon>Escalloniales</taxon>
        <taxon>Escalloniaceae</taxon>
        <taxon>Escallonia</taxon>
    </lineage>
</organism>
<feature type="domain" description="Bet v I/Major latex protein" evidence="1">
    <location>
        <begin position="3"/>
        <end position="178"/>
    </location>
</feature>
<dbReference type="EMBL" id="JAVXUP010002293">
    <property type="protein sequence ID" value="KAK3004197.1"/>
    <property type="molecule type" value="Genomic_DNA"/>
</dbReference>
<evidence type="ECO:0000259" key="1">
    <source>
        <dbReference type="SMART" id="SM01037"/>
    </source>
</evidence>
<dbReference type="SUPFAM" id="SSF55961">
    <property type="entry name" value="Bet v1-like"/>
    <property type="match status" value="1"/>
</dbReference>
<gene>
    <name evidence="2" type="ORF">RJ639_018603</name>
</gene>
<reference evidence="2" key="1">
    <citation type="submission" date="2022-12" db="EMBL/GenBank/DDBJ databases">
        <title>Draft genome assemblies for two species of Escallonia (Escalloniales).</title>
        <authorList>
            <person name="Chanderbali A."/>
            <person name="Dervinis C."/>
            <person name="Anghel I."/>
            <person name="Soltis D."/>
            <person name="Soltis P."/>
            <person name="Zapata F."/>
        </authorList>
    </citation>
    <scope>NUCLEOTIDE SEQUENCE</scope>
    <source>
        <strain evidence="2">UCBG64.0493</strain>
        <tissue evidence="2">Leaf</tissue>
    </source>
</reference>
<dbReference type="PANTHER" id="PTHR31907">
    <property type="entry name" value="MLP-LIKE PROTEIN 423"/>
    <property type="match status" value="1"/>
</dbReference>
<dbReference type="CDD" id="cd07816">
    <property type="entry name" value="Bet_v1-like"/>
    <property type="match status" value="1"/>
</dbReference>
<dbReference type="Proteomes" id="UP001188597">
    <property type="component" value="Unassembled WGS sequence"/>
</dbReference>
<dbReference type="InterPro" id="IPR000916">
    <property type="entry name" value="Bet_v_I/MLP"/>
</dbReference>
<dbReference type="InterPro" id="IPR051761">
    <property type="entry name" value="MLP-like_ligand-binding"/>
</dbReference>
<accession>A0AA88V8W8</accession>
<name>A0AA88V8W8_9ASTE</name>
<protein>
    <recommendedName>
        <fullName evidence="1">Bet v I/Major latex protein domain-containing protein</fullName>
    </recommendedName>
</protein>
<keyword evidence="3" id="KW-1185">Reference proteome</keyword>
<proteinExistence type="predicted"/>
<sequence>WSMGKIVSQTEIKSDGDVFHELWRSRLHHITNISPDKIQGCELHEGDWGTVGSVIFWKYFHTLLSSLMLSLHSGALDMMAIFILFSCEIIDGKAKVAKDVIDELDEKNKTVILRVIEGDLLELYKSFVITVHVATKDENTLVTWTLEYEKRSDDVENPNTSMDFVVKVPNDIETHHLK</sequence>
<dbReference type="SMART" id="SM01037">
    <property type="entry name" value="Bet_v_1"/>
    <property type="match status" value="1"/>
</dbReference>
<evidence type="ECO:0000313" key="3">
    <source>
        <dbReference type="Proteomes" id="UP001188597"/>
    </source>
</evidence>